<dbReference type="GO" id="GO:0006979">
    <property type="term" value="P:response to oxidative stress"/>
    <property type="evidence" value="ECO:0007669"/>
    <property type="project" value="TreeGrafter"/>
</dbReference>
<evidence type="ECO:0000256" key="5">
    <source>
        <dbReference type="ARBA" id="ARBA00022792"/>
    </source>
</evidence>
<accession>A0A1J7HVJ4</accession>
<name>A0A1J7HVJ4_LUPAN</name>
<evidence type="ECO:0000313" key="9">
    <source>
        <dbReference type="EMBL" id="OIW16714.1"/>
    </source>
</evidence>
<keyword evidence="8" id="KW-0472">Membrane</keyword>
<dbReference type="Proteomes" id="UP000188354">
    <property type="component" value="Chromosome LG02"/>
</dbReference>
<dbReference type="STRING" id="3871.A0A1J7HVJ4"/>
<dbReference type="OMA" id="WLLEPAM"/>
<keyword evidence="7" id="KW-0496">Mitochondrion</keyword>
<keyword evidence="3" id="KW-0813">Transport</keyword>
<comment type="similarity">
    <text evidence="2">Belongs to the complex I LYR family.</text>
</comment>
<keyword evidence="5" id="KW-0999">Mitochondrion inner membrane</keyword>
<keyword evidence="10" id="KW-1185">Reference proteome</keyword>
<dbReference type="PANTHER" id="PTHR12964:SF0">
    <property type="entry name" value="NADH DEHYDROGENASE [UBIQUINONE] 1 ALPHA SUBCOMPLEX SUBUNIT 6"/>
    <property type="match status" value="1"/>
</dbReference>
<protein>
    <submittedName>
        <fullName evidence="9">Uncharacterized protein</fullName>
    </submittedName>
</protein>
<evidence type="ECO:0000256" key="6">
    <source>
        <dbReference type="ARBA" id="ARBA00022982"/>
    </source>
</evidence>
<dbReference type="AlphaFoldDB" id="A0A1J7HVJ4"/>
<organism evidence="9 10">
    <name type="scientific">Lupinus angustifolius</name>
    <name type="common">Narrow-leaved blue lupine</name>
    <dbReference type="NCBI Taxonomy" id="3871"/>
    <lineage>
        <taxon>Eukaryota</taxon>
        <taxon>Viridiplantae</taxon>
        <taxon>Streptophyta</taxon>
        <taxon>Embryophyta</taxon>
        <taxon>Tracheophyta</taxon>
        <taxon>Spermatophyta</taxon>
        <taxon>Magnoliopsida</taxon>
        <taxon>eudicotyledons</taxon>
        <taxon>Gunneridae</taxon>
        <taxon>Pentapetalae</taxon>
        <taxon>rosids</taxon>
        <taxon>fabids</taxon>
        <taxon>Fabales</taxon>
        <taxon>Fabaceae</taxon>
        <taxon>Papilionoideae</taxon>
        <taxon>50 kb inversion clade</taxon>
        <taxon>genistoids sensu lato</taxon>
        <taxon>core genistoids</taxon>
        <taxon>Genisteae</taxon>
        <taxon>Lupinus</taxon>
    </lineage>
</organism>
<keyword evidence="6" id="KW-0249">Electron transport</keyword>
<dbReference type="PANTHER" id="PTHR12964">
    <property type="entry name" value="NADH-UBIQUINONE OXIDOREDUCTASE B14 SUBUNIT"/>
    <property type="match status" value="1"/>
</dbReference>
<evidence type="ECO:0000313" key="10">
    <source>
        <dbReference type="Proteomes" id="UP000188354"/>
    </source>
</evidence>
<evidence type="ECO:0000256" key="7">
    <source>
        <dbReference type="ARBA" id="ARBA00023128"/>
    </source>
</evidence>
<proteinExistence type="inferred from homology"/>
<reference evidence="9 10" key="1">
    <citation type="journal article" date="2017" name="Plant Biotechnol. J.">
        <title>A comprehensive draft genome sequence for lupin (Lupinus angustifolius), an emerging health food: insights into plant-microbe interactions and legume evolution.</title>
        <authorList>
            <person name="Hane J.K."/>
            <person name="Ming Y."/>
            <person name="Kamphuis L.G."/>
            <person name="Nelson M.N."/>
            <person name="Garg G."/>
            <person name="Atkins C.A."/>
            <person name="Bayer P.E."/>
            <person name="Bravo A."/>
            <person name="Bringans S."/>
            <person name="Cannon S."/>
            <person name="Edwards D."/>
            <person name="Foley R."/>
            <person name="Gao L.L."/>
            <person name="Harrison M.J."/>
            <person name="Huang W."/>
            <person name="Hurgobin B."/>
            <person name="Li S."/>
            <person name="Liu C.W."/>
            <person name="McGrath A."/>
            <person name="Morahan G."/>
            <person name="Murray J."/>
            <person name="Weller J."/>
            <person name="Jian J."/>
            <person name="Singh K.B."/>
        </authorList>
    </citation>
    <scope>NUCLEOTIDE SEQUENCE [LARGE SCALE GENOMIC DNA]</scope>
    <source>
        <strain evidence="10">cv. Tanjil</strain>
        <tissue evidence="9">Whole plant</tissue>
    </source>
</reference>
<sequence>MEIYNLYDVVSVSEIRSSISSQIRKNTHVTNPKVIDMLLFNGMEELRNVVEHLKQRHYIIGQYVVGGRAFEQEELSIKNQGTSTFLKNFYDTNYF</sequence>
<gene>
    <name evidence="9" type="ORF">TanjilG_14585</name>
</gene>
<dbReference type="EMBL" id="CM007362">
    <property type="protein sequence ID" value="OIW16714.1"/>
    <property type="molecule type" value="Genomic_DNA"/>
</dbReference>
<evidence type="ECO:0000256" key="8">
    <source>
        <dbReference type="ARBA" id="ARBA00023136"/>
    </source>
</evidence>
<evidence type="ECO:0000256" key="1">
    <source>
        <dbReference type="ARBA" id="ARBA00004443"/>
    </source>
</evidence>
<evidence type="ECO:0000256" key="2">
    <source>
        <dbReference type="ARBA" id="ARBA00009508"/>
    </source>
</evidence>
<comment type="subcellular location">
    <subcellularLocation>
        <location evidence="1">Mitochondrion inner membrane</location>
        <topology evidence="1">Peripheral membrane protein</topology>
        <orientation evidence="1">Matrix side</orientation>
    </subcellularLocation>
</comment>
<keyword evidence="4" id="KW-0679">Respiratory chain</keyword>
<dbReference type="InterPro" id="IPR016488">
    <property type="entry name" value="NADH_Ub_cplx-1_asu_su-6"/>
</dbReference>
<evidence type="ECO:0000256" key="3">
    <source>
        <dbReference type="ARBA" id="ARBA00022448"/>
    </source>
</evidence>
<dbReference type="Gramene" id="OIW16714">
    <property type="protein sequence ID" value="OIW16714"/>
    <property type="gene ID" value="TanjilG_14585"/>
</dbReference>
<evidence type="ECO:0000256" key="4">
    <source>
        <dbReference type="ARBA" id="ARBA00022660"/>
    </source>
</evidence>
<dbReference type="GO" id="GO:0005743">
    <property type="term" value="C:mitochondrial inner membrane"/>
    <property type="evidence" value="ECO:0007669"/>
    <property type="project" value="UniProtKB-SubCell"/>
</dbReference>